<dbReference type="CDD" id="cd04301">
    <property type="entry name" value="NAT_SF"/>
    <property type="match status" value="1"/>
</dbReference>
<reference evidence="2 3" key="1">
    <citation type="submission" date="2022-10" db="EMBL/GenBank/DDBJ databases">
        <title>Paucibacter sp. hw1 Genome sequencing.</title>
        <authorList>
            <person name="Park S."/>
        </authorList>
    </citation>
    <scope>NUCLEOTIDE SEQUENCE [LARGE SCALE GENOMIC DNA]</scope>
    <source>
        <strain evidence="3">hw1</strain>
    </source>
</reference>
<proteinExistence type="predicted"/>
<accession>A0ABT5KAZ7</accession>
<organism evidence="2 3">
    <name type="scientific">Roseateles albus</name>
    <dbReference type="NCBI Taxonomy" id="2987525"/>
    <lineage>
        <taxon>Bacteria</taxon>
        <taxon>Pseudomonadati</taxon>
        <taxon>Pseudomonadota</taxon>
        <taxon>Betaproteobacteria</taxon>
        <taxon>Burkholderiales</taxon>
        <taxon>Sphaerotilaceae</taxon>
        <taxon>Roseateles</taxon>
    </lineage>
</organism>
<dbReference type="Gene3D" id="3.40.630.30">
    <property type="match status" value="1"/>
</dbReference>
<evidence type="ECO:0000259" key="1">
    <source>
        <dbReference type="PROSITE" id="PS51186"/>
    </source>
</evidence>
<dbReference type="RefSeq" id="WP_273598990.1">
    <property type="nucleotide sequence ID" value="NZ_JAQQXT010000002.1"/>
</dbReference>
<dbReference type="EMBL" id="JAQQXT010000002">
    <property type="protein sequence ID" value="MDC8770552.1"/>
    <property type="molecule type" value="Genomic_DNA"/>
</dbReference>
<evidence type="ECO:0000313" key="3">
    <source>
        <dbReference type="Proteomes" id="UP001221189"/>
    </source>
</evidence>
<dbReference type="SUPFAM" id="SSF55729">
    <property type="entry name" value="Acyl-CoA N-acyltransferases (Nat)"/>
    <property type="match status" value="1"/>
</dbReference>
<comment type="caution">
    <text evidence="2">The sequence shown here is derived from an EMBL/GenBank/DDBJ whole genome shotgun (WGS) entry which is preliminary data.</text>
</comment>
<keyword evidence="3" id="KW-1185">Reference proteome</keyword>
<evidence type="ECO:0000313" key="2">
    <source>
        <dbReference type="EMBL" id="MDC8770552.1"/>
    </source>
</evidence>
<dbReference type="PROSITE" id="PS51186">
    <property type="entry name" value="GNAT"/>
    <property type="match status" value="1"/>
</dbReference>
<gene>
    <name evidence="2" type="ORF">PRZ03_03125</name>
</gene>
<dbReference type="Pfam" id="PF12746">
    <property type="entry name" value="GNAT_acetyltran"/>
    <property type="match status" value="1"/>
</dbReference>
<dbReference type="InterPro" id="IPR000182">
    <property type="entry name" value="GNAT_dom"/>
</dbReference>
<feature type="domain" description="N-acetyltransferase" evidence="1">
    <location>
        <begin position="86"/>
        <end position="217"/>
    </location>
</feature>
<sequence>MSVHIKPELEEARRLVSLERAEGKLMVAMKPALAQQIGLLSQDQNLTPESLRLTLQAAGIALHGADHVFHFSEAALAALLAEPQAAHIRPLSAADEKLFAAFQSQASEQDLDDAWVELDHWAVFGAVDAQGQLMCAASMYPWDGAQIADIGVLTLPAFRGQGQARRVVRAICRHAAQAGLQTQYRCQLDNAASIALAQAVGLSLYGNWDVIAQDVDA</sequence>
<dbReference type="Proteomes" id="UP001221189">
    <property type="component" value="Unassembled WGS sequence"/>
</dbReference>
<dbReference type="InterPro" id="IPR027365">
    <property type="entry name" value="GNAT_acetyltra_YdfB-like"/>
</dbReference>
<name>A0ABT5KAZ7_9BURK</name>
<dbReference type="InterPro" id="IPR016181">
    <property type="entry name" value="Acyl_CoA_acyltransferase"/>
</dbReference>
<protein>
    <submittedName>
        <fullName evidence="2">GNAT family N-acetyltransferase</fullName>
    </submittedName>
</protein>